<evidence type="ECO:0000313" key="2">
    <source>
        <dbReference type="EMBL" id="TWT52066.1"/>
    </source>
</evidence>
<keyword evidence="3" id="KW-1185">Reference proteome</keyword>
<sequence precursor="true">MSESRDRIRVALVRCLIIALGVISPLQAFADDTTPSSLTSNSEWLSLENEFVRVAIKMSAGGAIGWFSEAESEENLINHFDQGRLIQQSFYGIVDGSRWAEKPWRWNPVQGGDYRGKKSTVTDFHAKPNELYVKTLPMHWAAGDSIPEVTFEQWITLDGPLVRIRYRMEYTGDVEHPVHDQEIPAVFLDRRFSELVYYSGEKPFTDDALTRRKPGYPNERYNCPEHWIAYVDENDYGVGVSVPVAEVFTCYRFGDRNQRGACSYFAPLTQFAIVPGTVFEYECALTCGMLSSIRKTLIEFQSSSTDE</sequence>
<accession>A0A5C5WML2</accession>
<evidence type="ECO:0000256" key="1">
    <source>
        <dbReference type="SAM" id="SignalP"/>
    </source>
</evidence>
<dbReference type="RefSeq" id="WP_146510648.1">
    <property type="nucleotide sequence ID" value="NZ_SIHI01000008.1"/>
</dbReference>
<keyword evidence="1" id="KW-0732">Signal</keyword>
<feature type="chain" id="PRO_5022747869" evidence="1">
    <location>
        <begin position="31"/>
        <end position="307"/>
    </location>
</feature>
<comment type="caution">
    <text evidence="2">The sequence shown here is derived from an EMBL/GenBank/DDBJ whole genome shotgun (WGS) entry which is preliminary data.</text>
</comment>
<name>A0A5C5WML2_9PLAN</name>
<dbReference type="EMBL" id="SIHI01000008">
    <property type="protein sequence ID" value="TWT52066.1"/>
    <property type="molecule type" value="Genomic_DNA"/>
</dbReference>
<reference evidence="2 3" key="1">
    <citation type="submission" date="2019-02" db="EMBL/GenBank/DDBJ databases">
        <title>Deep-cultivation of Planctomycetes and their phenomic and genomic characterization uncovers novel biology.</title>
        <authorList>
            <person name="Wiegand S."/>
            <person name="Jogler M."/>
            <person name="Boedeker C."/>
            <person name="Pinto D."/>
            <person name="Vollmers J."/>
            <person name="Rivas-Marin E."/>
            <person name="Kohn T."/>
            <person name="Peeters S.H."/>
            <person name="Heuer A."/>
            <person name="Rast P."/>
            <person name="Oberbeckmann S."/>
            <person name="Bunk B."/>
            <person name="Jeske O."/>
            <person name="Meyerdierks A."/>
            <person name="Storesund J.E."/>
            <person name="Kallscheuer N."/>
            <person name="Luecker S."/>
            <person name="Lage O.M."/>
            <person name="Pohl T."/>
            <person name="Merkel B.J."/>
            <person name="Hornburger P."/>
            <person name="Mueller R.-W."/>
            <person name="Bruemmer F."/>
            <person name="Labrenz M."/>
            <person name="Spormann A.M."/>
            <person name="Op Den Camp H."/>
            <person name="Overmann J."/>
            <person name="Amann R."/>
            <person name="Jetten M.S.M."/>
            <person name="Mascher T."/>
            <person name="Medema M.H."/>
            <person name="Devos D.P."/>
            <person name="Kaster A.-K."/>
            <person name="Ovreas L."/>
            <person name="Rohde M."/>
            <person name="Galperin M.Y."/>
            <person name="Jogler C."/>
        </authorList>
    </citation>
    <scope>NUCLEOTIDE SEQUENCE [LARGE SCALE GENOMIC DNA]</scope>
    <source>
        <strain evidence="2 3">KOR42</strain>
    </source>
</reference>
<dbReference type="Proteomes" id="UP000317243">
    <property type="component" value="Unassembled WGS sequence"/>
</dbReference>
<protein>
    <submittedName>
        <fullName evidence="2">Uncharacterized protein</fullName>
    </submittedName>
</protein>
<gene>
    <name evidence="2" type="ORF">KOR42_31630</name>
</gene>
<organism evidence="2 3">
    <name type="scientific">Thalassoglobus neptunius</name>
    <dbReference type="NCBI Taxonomy" id="1938619"/>
    <lineage>
        <taxon>Bacteria</taxon>
        <taxon>Pseudomonadati</taxon>
        <taxon>Planctomycetota</taxon>
        <taxon>Planctomycetia</taxon>
        <taxon>Planctomycetales</taxon>
        <taxon>Planctomycetaceae</taxon>
        <taxon>Thalassoglobus</taxon>
    </lineage>
</organism>
<dbReference type="OrthoDB" id="187419at2"/>
<dbReference type="AlphaFoldDB" id="A0A5C5WML2"/>
<feature type="signal peptide" evidence="1">
    <location>
        <begin position="1"/>
        <end position="30"/>
    </location>
</feature>
<evidence type="ECO:0000313" key="3">
    <source>
        <dbReference type="Proteomes" id="UP000317243"/>
    </source>
</evidence>
<proteinExistence type="predicted"/>